<protein>
    <submittedName>
        <fullName evidence="1">Uncharacterized protein</fullName>
    </submittedName>
</protein>
<name>A0ACB9UU80_9CETA</name>
<accession>A0ACB9UU80</accession>
<organism evidence="1 2">
    <name type="scientific">Ovis ammon polii x Ovis aries</name>
    <dbReference type="NCBI Taxonomy" id="2918886"/>
    <lineage>
        <taxon>Eukaryota</taxon>
        <taxon>Metazoa</taxon>
        <taxon>Chordata</taxon>
        <taxon>Craniata</taxon>
        <taxon>Vertebrata</taxon>
        <taxon>Euteleostomi</taxon>
        <taxon>Mammalia</taxon>
        <taxon>Eutheria</taxon>
        <taxon>Laurasiatheria</taxon>
        <taxon>Artiodactyla</taxon>
        <taxon>Ruminantia</taxon>
        <taxon>Pecora</taxon>
        <taxon>Bovidae</taxon>
        <taxon>Caprinae</taxon>
        <taxon>Ovis</taxon>
    </lineage>
</organism>
<dbReference type="EMBL" id="CM043036">
    <property type="protein sequence ID" value="KAI4581067.1"/>
    <property type="molecule type" value="Genomic_DNA"/>
</dbReference>
<keyword evidence="2" id="KW-1185">Reference proteome</keyword>
<evidence type="ECO:0000313" key="1">
    <source>
        <dbReference type="EMBL" id="KAI4581067.1"/>
    </source>
</evidence>
<sequence length="181" mass="21099">MSTQFTYQNELHPLVASVADTYHDLVLEDTKLDPVFKMFVVKVRTYITRDHFQTRGNNIFGAFLSGTRVYITNYQICWRRACQRQKQRKIQDVKENSFTGKLLFRKALSFNFWLIYLLLDMQFKIQTNLGSPKSALELRRTCISYLFIMQDAVGNTLDLLSLVQTLLLPNSETAIKCDLHS</sequence>
<proteinExistence type="predicted"/>
<dbReference type="Proteomes" id="UP001057279">
    <property type="component" value="Linkage Group LG11"/>
</dbReference>
<gene>
    <name evidence="1" type="ORF">MJG53_010609</name>
</gene>
<evidence type="ECO:0000313" key="2">
    <source>
        <dbReference type="Proteomes" id="UP001057279"/>
    </source>
</evidence>
<reference evidence="1" key="1">
    <citation type="submission" date="2022-03" db="EMBL/GenBank/DDBJ databases">
        <title>Genomic analyses of argali, domestic sheep and their hybrids provide insights into chromosomal evolution, heterosis and genetic basis of agronomic traits.</title>
        <authorList>
            <person name="Li M."/>
        </authorList>
    </citation>
    <scope>NUCLEOTIDE SEQUENCE</scope>
    <source>
        <strain evidence="1">F1 hybrid</strain>
    </source>
</reference>
<comment type="caution">
    <text evidence="1">The sequence shown here is derived from an EMBL/GenBank/DDBJ whole genome shotgun (WGS) entry which is preliminary data.</text>
</comment>